<dbReference type="PANTHER" id="PTHR46268:SF6">
    <property type="entry name" value="UNIVERSAL STRESS PROTEIN UP12"/>
    <property type="match status" value="1"/>
</dbReference>
<evidence type="ECO:0000313" key="4">
    <source>
        <dbReference type="Proteomes" id="UP001355298"/>
    </source>
</evidence>
<evidence type="ECO:0000313" key="3">
    <source>
        <dbReference type="EMBL" id="MEC4264216.1"/>
    </source>
</evidence>
<dbReference type="CDD" id="cd00293">
    <property type="entry name" value="USP-like"/>
    <property type="match status" value="2"/>
</dbReference>
<dbReference type="InterPro" id="IPR006016">
    <property type="entry name" value="UspA"/>
</dbReference>
<dbReference type="EMBL" id="JAYMGW010000001">
    <property type="protein sequence ID" value="MEC4264216.1"/>
    <property type="molecule type" value="Genomic_DNA"/>
</dbReference>
<protein>
    <submittedName>
        <fullName evidence="3">Universal stress protein</fullName>
    </submittedName>
</protein>
<dbReference type="RefSeq" id="WP_326277008.1">
    <property type="nucleotide sequence ID" value="NZ_JAYKYV010000001.1"/>
</dbReference>
<dbReference type="Gene3D" id="3.40.50.620">
    <property type="entry name" value="HUPs"/>
    <property type="match status" value="2"/>
</dbReference>
<evidence type="ECO:0000259" key="2">
    <source>
        <dbReference type="Pfam" id="PF00582"/>
    </source>
</evidence>
<dbReference type="InterPro" id="IPR006015">
    <property type="entry name" value="Universal_stress_UspA"/>
</dbReference>
<dbReference type="PANTHER" id="PTHR46268">
    <property type="entry name" value="STRESS RESPONSE PROTEIN NHAX"/>
    <property type="match status" value="1"/>
</dbReference>
<accession>A0ABU6IMD7</accession>
<name>A0ABU6IMD7_9FLAO</name>
<feature type="domain" description="UspA" evidence="2">
    <location>
        <begin position="2"/>
        <end position="140"/>
    </location>
</feature>
<reference evidence="3 4" key="1">
    <citation type="submission" date="2024-01" db="EMBL/GenBank/DDBJ databases">
        <title>The strains designed SYSU M86414 and SYSU M84420 isolated from the marine sediment in San Sha City (Hainan Province, China).</title>
        <authorList>
            <person name="Guo D."/>
        </authorList>
    </citation>
    <scope>NUCLEOTIDE SEQUENCE [LARGE SCALE GENOMIC DNA]</scope>
    <source>
        <strain evidence="3 4">SYSU M84420</strain>
    </source>
</reference>
<dbReference type="PRINTS" id="PR01438">
    <property type="entry name" value="UNVRSLSTRESS"/>
</dbReference>
<proteinExistence type="inferred from homology"/>
<evidence type="ECO:0000256" key="1">
    <source>
        <dbReference type="ARBA" id="ARBA00008791"/>
    </source>
</evidence>
<dbReference type="Pfam" id="PF00582">
    <property type="entry name" value="Usp"/>
    <property type="match status" value="2"/>
</dbReference>
<dbReference type="Proteomes" id="UP001355298">
    <property type="component" value="Unassembled WGS sequence"/>
</dbReference>
<dbReference type="SUPFAM" id="SSF52402">
    <property type="entry name" value="Adenine nucleotide alpha hydrolases-like"/>
    <property type="match status" value="2"/>
</dbReference>
<comment type="similarity">
    <text evidence="1">Belongs to the universal stress protein A family.</text>
</comment>
<dbReference type="InterPro" id="IPR014729">
    <property type="entry name" value="Rossmann-like_a/b/a_fold"/>
</dbReference>
<feature type="domain" description="UspA" evidence="2">
    <location>
        <begin position="150"/>
        <end position="272"/>
    </location>
</feature>
<organism evidence="3 4">
    <name type="scientific">Flagellimonas halotolerans</name>
    <dbReference type="NCBI Taxonomy" id="3112164"/>
    <lineage>
        <taxon>Bacteria</taxon>
        <taxon>Pseudomonadati</taxon>
        <taxon>Bacteroidota</taxon>
        <taxon>Flavobacteriia</taxon>
        <taxon>Flavobacteriales</taxon>
        <taxon>Flavobacteriaceae</taxon>
        <taxon>Flagellimonas</taxon>
    </lineage>
</organism>
<sequence length="274" mass="30343">MNSIIVPVDFSNQSEKALKIAASLAKEHKAELYVLHMLELSPAIMGESGYISQEQVVHLIKLGEQRFADFLDKPYLKELKVIPIIKHYKVFSEVAEVAEKHKADLIVMGSNGADGLQEIFIGSNTERVVRTSDVPVLVIKGNEVNGFNPKHFVFACDFEEESVPALKKAKKMAGLLKAKLHLVYINTPGDEFLSTDDASEKISKFLDEAKINVGVEIFNDYTVEKGIINYSDKISADLIGIPTHGRKGLSHFFMGSIGEDIVNHSEAPVITFKI</sequence>
<comment type="caution">
    <text evidence="3">The sequence shown here is derived from an EMBL/GenBank/DDBJ whole genome shotgun (WGS) entry which is preliminary data.</text>
</comment>
<gene>
    <name evidence="3" type="ORF">VOP03_02565</name>
</gene>
<keyword evidence="4" id="KW-1185">Reference proteome</keyword>